<evidence type="ECO:0000259" key="5">
    <source>
        <dbReference type="SMART" id="SM00856"/>
    </source>
</evidence>
<dbReference type="AlphaFoldDB" id="A0A2N9HTM8"/>
<protein>
    <recommendedName>
        <fullName evidence="5">Pectinesterase inhibitor domain-containing protein</fullName>
    </recommendedName>
</protein>
<evidence type="ECO:0000256" key="4">
    <source>
        <dbReference type="SAM" id="SignalP"/>
    </source>
</evidence>
<evidence type="ECO:0000256" key="1">
    <source>
        <dbReference type="ARBA" id="ARBA00022729"/>
    </source>
</evidence>
<dbReference type="InterPro" id="IPR035513">
    <property type="entry name" value="Invertase/methylesterase_inhib"/>
</dbReference>
<accession>A0A2N9HTM8</accession>
<feature type="signal peptide" evidence="4">
    <location>
        <begin position="1"/>
        <end position="23"/>
    </location>
</feature>
<dbReference type="SMART" id="SM00856">
    <property type="entry name" value="PMEI"/>
    <property type="match status" value="1"/>
</dbReference>
<sequence>MRPLFSSFYLLFFISTLFHATNSDNLIQETCKKCSQKDPNLSYNFCVTSLQASPELGLCDNLHHLGKISIKLLNQNVTNTRNYIKKLLENKTKLDPYTKACLSDCFELYSDAVPTLSDALKDYKARRYENANIEVSSVFDASTTCEDGFKEKESVISPLTKRNNNTFQLSAIALSIVEMLY</sequence>
<keyword evidence="1 4" id="KW-0732">Signal</keyword>
<dbReference type="NCBIfam" id="TIGR01614">
    <property type="entry name" value="PME_inhib"/>
    <property type="match status" value="1"/>
</dbReference>
<feature type="domain" description="Pectinesterase inhibitor" evidence="5">
    <location>
        <begin position="22"/>
        <end position="176"/>
    </location>
</feature>
<dbReference type="EMBL" id="OIVN01004079">
    <property type="protein sequence ID" value="SPD15335.1"/>
    <property type="molecule type" value="Genomic_DNA"/>
</dbReference>
<dbReference type="PANTHER" id="PTHR35357">
    <property type="entry name" value="OS02G0537100 PROTEIN"/>
    <property type="match status" value="1"/>
</dbReference>
<proteinExistence type="inferred from homology"/>
<reference evidence="6" key="1">
    <citation type="submission" date="2018-02" db="EMBL/GenBank/DDBJ databases">
        <authorList>
            <person name="Cohen D.B."/>
            <person name="Kent A.D."/>
        </authorList>
    </citation>
    <scope>NUCLEOTIDE SEQUENCE</scope>
</reference>
<name>A0A2N9HTM8_FAGSY</name>
<comment type="similarity">
    <text evidence="3">Belongs to the PMEI family.</text>
</comment>
<evidence type="ECO:0000256" key="2">
    <source>
        <dbReference type="ARBA" id="ARBA00023157"/>
    </source>
</evidence>
<dbReference type="CDD" id="cd15795">
    <property type="entry name" value="PMEI-Pla_a_1_like"/>
    <property type="match status" value="1"/>
</dbReference>
<dbReference type="InterPro" id="IPR034088">
    <property type="entry name" value="Pla_a_1-like"/>
</dbReference>
<dbReference type="GO" id="GO:0005576">
    <property type="term" value="C:extracellular region"/>
    <property type="evidence" value="ECO:0007669"/>
    <property type="project" value="UniProtKB-ARBA"/>
</dbReference>
<dbReference type="Gene3D" id="1.20.140.40">
    <property type="entry name" value="Invertase/pectin methylesterase inhibitor family protein"/>
    <property type="match status" value="1"/>
</dbReference>
<gene>
    <name evidence="6" type="ORF">FSB_LOCUS43217</name>
</gene>
<dbReference type="GO" id="GO:0004857">
    <property type="term" value="F:enzyme inhibitor activity"/>
    <property type="evidence" value="ECO:0007669"/>
    <property type="project" value="InterPro"/>
</dbReference>
<keyword evidence="2" id="KW-1015">Disulfide bond</keyword>
<dbReference type="Pfam" id="PF04043">
    <property type="entry name" value="PMEI"/>
    <property type="match status" value="1"/>
</dbReference>
<feature type="chain" id="PRO_5015003158" description="Pectinesterase inhibitor domain-containing protein" evidence="4">
    <location>
        <begin position="24"/>
        <end position="181"/>
    </location>
</feature>
<evidence type="ECO:0000313" key="6">
    <source>
        <dbReference type="EMBL" id="SPD15335.1"/>
    </source>
</evidence>
<dbReference type="FunFam" id="1.20.140.40:FF:000002">
    <property type="entry name" value="Putative invertase inhibitor"/>
    <property type="match status" value="1"/>
</dbReference>
<evidence type="ECO:0000256" key="3">
    <source>
        <dbReference type="ARBA" id="ARBA00038471"/>
    </source>
</evidence>
<dbReference type="PANTHER" id="PTHR35357:SF17">
    <property type="entry name" value="PECTINESTERASE INHIBITOR 12"/>
    <property type="match status" value="1"/>
</dbReference>
<dbReference type="SUPFAM" id="SSF101148">
    <property type="entry name" value="Plant invertase/pectin methylesterase inhibitor"/>
    <property type="match status" value="1"/>
</dbReference>
<organism evidence="6">
    <name type="scientific">Fagus sylvatica</name>
    <name type="common">Beechnut</name>
    <dbReference type="NCBI Taxonomy" id="28930"/>
    <lineage>
        <taxon>Eukaryota</taxon>
        <taxon>Viridiplantae</taxon>
        <taxon>Streptophyta</taxon>
        <taxon>Embryophyta</taxon>
        <taxon>Tracheophyta</taxon>
        <taxon>Spermatophyta</taxon>
        <taxon>Magnoliopsida</taxon>
        <taxon>eudicotyledons</taxon>
        <taxon>Gunneridae</taxon>
        <taxon>Pentapetalae</taxon>
        <taxon>rosids</taxon>
        <taxon>fabids</taxon>
        <taxon>Fagales</taxon>
        <taxon>Fagaceae</taxon>
        <taxon>Fagus</taxon>
    </lineage>
</organism>
<dbReference type="InterPro" id="IPR006501">
    <property type="entry name" value="Pectinesterase_inhib_dom"/>
</dbReference>